<dbReference type="RefSeq" id="WP_073387904.1">
    <property type="nucleotide sequence ID" value="NZ_FQXK01000019.1"/>
</dbReference>
<dbReference type="GO" id="GO:0006260">
    <property type="term" value="P:DNA replication"/>
    <property type="evidence" value="ECO:0007669"/>
    <property type="project" value="UniProtKB-UniRule"/>
</dbReference>
<evidence type="ECO:0000256" key="1">
    <source>
        <dbReference type="ARBA" id="ARBA00022829"/>
    </source>
</evidence>
<comment type="subunit">
    <text evidence="3">Component of a cohesin-like complex composed of ScpA, ScpB and the Smc homodimer, in which ScpA and ScpB bind to the head domain of Smc. The presence of the three proteins is required for the association of the complex with DNA.</text>
</comment>
<dbReference type="Proteomes" id="UP000184278">
    <property type="component" value="Unassembled WGS sequence"/>
</dbReference>
<evidence type="ECO:0000313" key="4">
    <source>
        <dbReference type="EMBL" id="SHI24073.1"/>
    </source>
</evidence>
<dbReference type="EMBL" id="FQXK01000019">
    <property type="protein sequence ID" value="SHI24073.1"/>
    <property type="molecule type" value="Genomic_DNA"/>
</dbReference>
<organism evidence="4 5">
    <name type="scientific">Butyrivibrio fibrisolvens DSM 3071</name>
    <dbReference type="NCBI Taxonomy" id="1121131"/>
    <lineage>
        <taxon>Bacteria</taxon>
        <taxon>Bacillati</taxon>
        <taxon>Bacillota</taxon>
        <taxon>Clostridia</taxon>
        <taxon>Lachnospirales</taxon>
        <taxon>Lachnospiraceae</taxon>
        <taxon>Butyrivibrio</taxon>
    </lineage>
</organism>
<dbReference type="AlphaFoldDB" id="A0A1M5ZJF6"/>
<accession>A0A1M5ZJF6</accession>
<keyword evidence="3" id="KW-0132">Cell division</keyword>
<evidence type="ECO:0000256" key="2">
    <source>
        <dbReference type="ARBA" id="ARBA00044777"/>
    </source>
</evidence>
<gene>
    <name evidence="3" type="primary">scpA</name>
    <name evidence="4" type="ORF">SAMN02745229_02305</name>
</gene>
<comment type="similarity">
    <text evidence="3">Belongs to the ScpA family.</text>
</comment>
<keyword evidence="5" id="KW-1185">Reference proteome</keyword>
<dbReference type="OrthoDB" id="9811016at2"/>
<protein>
    <recommendedName>
        <fullName evidence="2 3">Segregation and condensation protein A</fullName>
    </recommendedName>
</protein>
<comment type="function">
    <text evidence="3">Participates in chromosomal partition during cell division. May act via the formation of a condensin-like complex containing Smc and ScpB that pull DNA away from mid-cell into both cell halves.</text>
</comment>
<dbReference type="PANTHER" id="PTHR33969:SF2">
    <property type="entry name" value="SEGREGATION AND CONDENSATION PROTEIN A"/>
    <property type="match status" value="1"/>
</dbReference>
<keyword evidence="3" id="KW-0131">Cell cycle</keyword>
<evidence type="ECO:0000313" key="5">
    <source>
        <dbReference type="Proteomes" id="UP000184278"/>
    </source>
</evidence>
<dbReference type="GO" id="GO:0051301">
    <property type="term" value="P:cell division"/>
    <property type="evidence" value="ECO:0007669"/>
    <property type="project" value="UniProtKB-KW"/>
</dbReference>
<dbReference type="GeneID" id="89510208"/>
<dbReference type="STRING" id="1121131.SAMN02745229_02305"/>
<dbReference type="GO" id="GO:0005737">
    <property type="term" value="C:cytoplasm"/>
    <property type="evidence" value="ECO:0007669"/>
    <property type="project" value="UniProtKB-SubCell"/>
</dbReference>
<evidence type="ECO:0000256" key="3">
    <source>
        <dbReference type="HAMAP-Rule" id="MF_01805"/>
    </source>
</evidence>
<dbReference type="HAMAP" id="MF_01805">
    <property type="entry name" value="ScpA"/>
    <property type="match status" value="1"/>
</dbReference>
<dbReference type="GO" id="GO:0007059">
    <property type="term" value="P:chromosome segregation"/>
    <property type="evidence" value="ECO:0007669"/>
    <property type="project" value="UniProtKB-UniRule"/>
</dbReference>
<keyword evidence="1 3" id="KW-0159">Chromosome partition</keyword>
<sequence length="269" mass="31264">MALEVKLKAFEGPLDLLLHLIDKNKVEIYDIPISTITNQYLEYISLMEEEDMDVTSEFLVMAAELMDIKCKMLLPREVNEEGEEEDPRAELVEKLLEHKMFKYLSAELAERFDGSDMYFYRKPDIPTEVTSYEAPIDYEELVGDNNLKKLNDIFQELLRRQEDKIDPVRSTFGRIERESVDIDEKTLFIKAYIRKHKSFSFRKLLEAQATKAEIIVAFLVILEEIKLGEVTVEQDGTFADITITSKKFGEELDEEEAIKSAQELAKEQN</sequence>
<proteinExistence type="inferred from homology"/>
<comment type="subcellular location">
    <subcellularLocation>
        <location evidence="3">Cytoplasm</location>
    </subcellularLocation>
    <text evidence="3">Associated with two foci at the outer edges of the nucleoid region in young cells, and at four foci within both cell halves in older cells.</text>
</comment>
<reference evidence="5" key="1">
    <citation type="submission" date="2016-11" db="EMBL/GenBank/DDBJ databases">
        <authorList>
            <person name="Varghese N."/>
            <person name="Submissions S."/>
        </authorList>
    </citation>
    <scope>NUCLEOTIDE SEQUENCE [LARGE SCALE GENOMIC DNA]</scope>
    <source>
        <strain evidence="5">DSM 3071</strain>
    </source>
</reference>
<dbReference type="Pfam" id="PF02616">
    <property type="entry name" value="SMC_ScpA"/>
    <property type="match status" value="1"/>
</dbReference>
<dbReference type="InterPro" id="IPR003768">
    <property type="entry name" value="ScpA"/>
</dbReference>
<name>A0A1M5ZJF6_BUTFI</name>
<dbReference type="Gene3D" id="6.10.250.2410">
    <property type="match status" value="1"/>
</dbReference>
<keyword evidence="3" id="KW-0963">Cytoplasm</keyword>
<dbReference type="PANTHER" id="PTHR33969">
    <property type="entry name" value="SEGREGATION AND CONDENSATION PROTEIN A"/>
    <property type="match status" value="1"/>
</dbReference>